<dbReference type="EMBL" id="CP058998">
    <property type="protein sequence ID" value="QLJ52545.1"/>
    <property type="molecule type" value="Genomic_DNA"/>
</dbReference>
<evidence type="ECO:0000313" key="4">
    <source>
        <dbReference type="Proteomes" id="UP000510821"/>
    </source>
</evidence>
<organism evidence="3 4">
    <name type="scientific">Fermentimicrarchaeum limneticum</name>
    <dbReference type="NCBI Taxonomy" id="2795018"/>
    <lineage>
        <taxon>Archaea</taxon>
        <taxon>Candidatus Micrarchaeota</taxon>
        <taxon>Candidatus Fermentimicrarchaeales</taxon>
        <taxon>Candidatus Fermentimicrarchaeaceae</taxon>
        <taxon>Candidatus Fermentimicrarchaeum</taxon>
    </lineage>
</organism>
<dbReference type="KEGG" id="flt:Sv326_0370"/>
<dbReference type="AlphaFoldDB" id="A0A7D6BBX1"/>
<name>A0A7D6BBX1_FERL1</name>
<dbReference type="KEGG" id="flt:Sv326_0444"/>
<protein>
    <recommendedName>
        <fullName evidence="5">TRASH domain-containing protein</fullName>
    </recommendedName>
</protein>
<reference evidence="4" key="2">
    <citation type="submission" date="2020-07" db="EMBL/GenBank/DDBJ databases">
        <title>Metabolic diversity and evolutionary history of the archaeal phylum ###Micrarchaeota### uncovered from a freshwater lake metagenome.</title>
        <authorList>
            <person name="Kadnikov V.V."/>
            <person name="Savvichev A.S."/>
            <person name="Mardanov A.V."/>
            <person name="Beletsky A.V."/>
            <person name="Chupakov A.V."/>
            <person name="Kokryatskaya N.M."/>
            <person name="Pimenov N.V."/>
            <person name="Ravin N.V."/>
        </authorList>
    </citation>
    <scope>NUCLEOTIDE SEQUENCE [LARGE SCALE GENOMIC DNA]</scope>
</reference>
<gene>
    <name evidence="1" type="ORF">Sv326_0370</name>
    <name evidence="2" type="ORF">Sv326_0407</name>
    <name evidence="3" type="ORF">Sv326_0444</name>
</gene>
<proteinExistence type="predicted"/>
<evidence type="ECO:0000313" key="1">
    <source>
        <dbReference type="EMBL" id="QLJ52545.1"/>
    </source>
</evidence>
<evidence type="ECO:0008006" key="5">
    <source>
        <dbReference type="Google" id="ProtNLM"/>
    </source>
</evidence>
<dbReference type="EMBL" id="CP058998">
    <property type="protein sequence ID" value="QLJ52582.1"/>
    <property type="molecule type" value="Genomic_DNA"/>
</dbReference>
<evidence type="ECO:0000313" key="3">
    <source>
        <dbReference type="EMBL" id="QLJ52619.1"/>
    </source>
</evidence>
<sequence length="46" mass="5234">MIDICTVCGRQAEIRYLKSCMDGWTMLCSTECKKEWDGNNGNADKD</sequence>
<accession>A0A7D6BBX1</accession>
<dbReference type="KEGG" id="flt:Sv326_0407"/>
<evidence type="ECO:0000313" key="2">
    <source>
        <dbReference type="EMBL" id="QLJ52582.1"/>
    </source>
</evidence>
<dbReference type="Proteomes" id="UP000510821">
    <property type="component" value="Chromosome"/>
</dbReference>
<reference evidence="3" key="1">
    <citation type="journal article" date="2020" name="Appl. Environ. Microbiol.">
        <title>Metabolic Diversity and Evolutionary History of the Archaeal Phylum 'Candidatus Micrarchaeota' Uncovered from a Freshwater Lake Metagenome.</title>
        <authorList>
            <person name="Kadnikov V.V."/>
            <person name="Savvichev A.S."/>
            <person name="Mardanov A.V."/>
            <person name="Beletsky A.V."/>
            <person name="Chupakov A.V."/>
            <person name="Kokryatskaya N.M."/>
            <person name="Pimenov N.V."/>
            <person name="Ravin N.V."/>
        </authorList>
    </citation>
    <scope>NUCLEOTIDE SEQUENCE</scope>
    <source>
        <strain evidence="3">Sv326</strain>
    </source>
</reference>
<dbReference type="EMBL" id="CP058998">
    <property type="protein sequence ID" value="QLJ52619.1"/>
    <property type="molecule type" value="Genomic_DNA"/>
</dbReference>